<proteinExistence type="inferred from homology"/>
<accession>A0ABY3QY19</accession>
<dbReference type="NCBIfam" id="NF004808">
    <property type="entry name" value="PRK06155.1"/>
    <property type="match status" value="1"/>
</dbReference>
<sequence>MIVTENAPVNVSDAVGRENVTPAWACAVTSFPPSDRILSTILTRQAERYGERVLLVAGETRWSFAQTAAIAAASAQTLVDAGIRPGDRVALMCSNRPEFLQVYLGCAWLGAIAVPINTALRGFQLSHIFRNSRPALLVVEAQFVDAIESVEAGVDLPPRTWIVGAAAGAVDARLSAVPLPALGAAAPAGAVRPGDTVAILYTSGTTGPAKGVCCPQAQLFWWGIYSARALGIREGDVLFTTLPLFHTNALNAFYQALLNGCTYVLEPKFSASGFWAAAQRHNATVGYLLGAMASMLLAQPKNANDKAHRLRVALGGGVPPQIHGPFLERFGVPLVDGYGSTETNFVFAGTIPSDRPGTMGYLADGIEARIVDENDSALPDGQAGELVLRAGEPFAFATGYFGMPEKTVEAWRNLWFHSGDRVVRDADGHYRFIDRMKDSIRRRGENVSSWEVEQTIQSHPAVAACAIYPLPSELGEDEVAAAILLEPGQSLEPIDIVRHCEGQIAYFAIPRYVRILSQIPLTENGKIKKGVLREAGITTDTWDREAAGVKVRR</sequence>
<dbReference type="InterPro" id="IPR042099">
    <property type="entry name" value="ANL_N_sf"/>
</dbReference>
<evidence type="ECO:0000313" key="7">
    <source>
        <dbReference type="EMBL" id="UFW89956.1"/>
    </source>
</evidence>
<dbReference type="CDD" id="cd05934">
    <property type="entry name" value="FACL_DitJ_like"/>
    <property type="match status" value="1"/>
</dbReference>
<dbReference type="RefSeq" id="WP_063984209.1">
    <property type="nucleotide sequence ID" value="NZ_CP088100.1"/>
</dbReference>
<dbReference type="Proteomes" id="UP001430990">
    <property type="component" value="Chromosome"/>
</dbReference>
<keyword evidence="3" id="KW-0547">Nucleotide-binding</keyword>
<reference evidence="7" key="1">
    <citation type="submission" date="2021-11" db="EMBL/GenBank/DDBJ databases">
        <title>Australian commercial rhizobial inoculants.</title>
        <authorList>
            <person name="Kohlmeier M.G."/>
            <person name="O'Hara G.W."/>
            <person name="Colombi E."/>
            <person name="Ramsay J.P."/>
            <person name="Terpolilli J."/>
        </authorList>
    </citation>
    <scope>NUCLEOTIDE SEQUENCE</scope>
    <source>
        <strain evidence="7">CC829</strain>
    </source>
</reference>
<evidence type="ECO:0000256" key="1">
    <source>
        <dbReference type="ARBA" id="ARBA00006432"/>
    </source>
</evidence>
<dbReference type="Gene3D" id="3.30.300.30">
    <property type="match status" value="1"/>
</dbReference>
<organism evidence="7 8">
    <name type="scientific">Bradyrhizobium barranii</name>
    <dbReference type="NCBI Taxonomy" id="2992140"/>
    <lineage>
        <taxon>Bacteria</taxon>
        <taxon>Pseudomonadati</taxon>
        <taxon>Pseudomonadota</taxon>
        <taxon>Alphaproteobacteria</taxon>
        <taxon>Hyphomicrobiales</taxon>
        <taxon>Nitrobacteraceae</taxon>
        <taxon>Bradyrhizobium</taxon>
    </lineage>
</organism>
<dbReference type="InterPro" id="IPR020845">
    <property type="entry name" value="AMP-binding_CS"/>
</dbReference>
<dbReference type="Pfam" id="PF00501">
    <property type="entry name" value="AMP-binding"/>
    <property type="match status" value="1"/>
</dbReference>
<dbReference type="Gene3D" id="3.40.50.12780">
    <property type="entry name" value="N-terminal domain of ligase-like"/>
    <property type="match status" value="1"/>
</dbReference>
<feature type="domain" description="AMP-dependent synthetase/ligase" evidence="5">
    <location>
        <begin position="43"/>
        <end position="390"/>
    </location>
</feature>
<evidence type="ECO:0000259" key="6">
    <source>
        <dbReference type="Pfam" id="PF13193"/>
    </source>
</evidence>
<evidence type="ECO:0000313" key="8">
    <source>
        <dbReference type="Proteomes" id="UP001430990"/>
    </source>
</evidence>
<dbReference type="GO" id="GO:0016874">
    <property type="term" value="F:ligase activity"/>
    <property type="evidence" value="ECO:0007669"/>
    <property type="project" value="UniProtKB-KW"/>
</dbReference>
<gene>
    <name evidence="7" type="ORF">BjapCC829_16070</name>
</gene>
<dbReference type="PANTHER" id="PTHR43107">
    <property type="entry name" value="LONG-CHAIN FATTY ACID TRANSPORT PROTEIN"/>
    <property type="match status" value="1"/>
</dbReference>
<keyword evidence="8" id="KW-1185">Reference proteome</keyword>
<evidence type="ECO:0000256" key="4">
    <source>
        <dbReference type="ARBA" id="ARBA00022840"/>
    </source>
</evidence>
<dbReference type="InterPro" id="IPR045851">
    <property type="entry name" value="AMP-bd_C_sf"/>
</dbReference>
<feature type="domain" description="AMP-binding enzyme C-terminal" evidence="6">
    <location>
        <begin position="451"/>
        <end position="526"/>
    </location>
</feature>
<evidence type="ECO:0000259" key="5">
    <source>
        <dbReference type="Pfam" id="PF00501"/>
    </source>
</evidence>
<keyword evidence="2 7" id="KW-0436">Ligase</keyword>
<dbReference type="SUPFAM" id="SSF56801">
    <property type="entry name" value="Acetyl-CoA synthetase-like"/>
    <property type="match status" value="1"/>
</dbReference>
<dbReference type="PROSITE" id="PS00455">
    <property type="entry name" value="AMP_BINDING"/>
    <property type="match status" value="1"/>
</dbReference>
<comment type="similarity">
    <text evidence="1">Belongs to the ATP-dependent AMP-binding enzyme family.</text>
</comment>
<protein>
    <submittedName>
        <fullName evidence="7">ATP-dependent acyl-CoA ligase</fullName>
    </submittedName>
</protein>
<keyword evidence="4" id="KW-0067">ATP-binding</keyword>
<dbReference type="InterPro" id="IPR000873">
    <property type="entry name" value="AMP-dep_synth/lig_dom"/>
</dbReference>
<evidence type="ECO:0000256" key="2">
    <source>
        <dbReference type="ARBA" id="ARBA00022598"/>
    </source>
</evidence>
<dbReference type="Pfam" id="PF13193">
    <property type="entry name" value="AMP-binding_C"/>
    <property type="match status" value="1"/>
</dbReference>
<name>A0ABY3QY19_9BRAD</name>
<evidence type="ECO:0000256" key="3">
    <source>
        <dbReference type="ARBA" id="ARBA00022741"/>
    </source>
</evidence>
<dbReference type="PANTHER" id="PTHR43107:SF15">
    <property type="entry name" value="FATTY ACID TRANSPORT PROTEIN 3, ISOFORM A"/>
    <property type="match status" value="1"/>
</dbReference>
<dbReference type="EMBL" id="CP088100">
    <property type="protein sequence ID" value="UFW89956.1"/>
    <property type="molecule type" value="Genomic_DNA"/>
</dbReference>
<dbReference type="InterPro" id="IPR025110">
    <property type="entry name" value="AMP-bd_C"/>
</dbReference>